<sequence length="243" mass="27150">MASNTSFTPFIDLDLTAEEQSFIFTPNVDWDIPTIDPAVLLIGKLFATKEIDNQLFLRAYFIIWKKDNLLSISHIGEKLYCIHFDNAAKCTEILNRGPRLFKSDWFALAHFNPTLGIQDHVFNTMNVWFHIHDLPTILMDFYSMAIKTGSFLGSLIGNVTKIDTMCIDGIELPTLDKEPIAEPVQPSDEGSTANPTHLSSEFHEPLDELLIETDISDALDVLAPTPLTVVKPDGETTVAESPN</sequence>
<evidence type="ECO:0000313" key="2">
    <source>
        <dbReference type="EMBL" id="KAK9046010.1"/>
    </source>
</evidence>
<comment type="caution">
    <text evidence="2">The sequence shown here is derived from an EMBL/GenBank/DDBJ whole genome shotgun (WGS) entry which is preliminary data.</text>
</comment>
<evidence type="ECO:0008006" key="4">
    <source>
        <dbReference type="Google" id="ProtNLM"/>
    </source>
</evidence>
<evidence type="ECO:0000256" key="1">
    <source>
        <dbReference type="SAM" id="MobiDB-lite"/>
    </source>
</evidence>
<feature type="region of interest" description="Disordered" evidence="1">
    <location>
        <begin position="180"/>
        <end position="199"/>
    </location>
</feature>
<accession>A0ABR2U8N7</accession>
<feature type="compositionally biased region" description="Polar residues" evidence="1">
    <location>
        <begin position="188"/>
        <end position="199"/>
    </location>
</feature>
<dbReference type="Proteomes" id="UP001396334">
    <property type="component" value="Unassembled WGS sequence"/>
</dbReference>
<organism evidence="2 3">
    <name type="scientific">Hibiscus sabdariffa</name>
    <name type="common">roselle</name>
    <dbReference type="NCBI Taxonomy" id="183260"/>
    <lineage>
        <taxon>Eukaryota</taxon>
        <taxon>Viridiplantae</taxon>
        <taxon>Streptophyta</taxon>
        <taxon>Embryophyta</taxon>
        <taxon>Tracheophyta</taxon>
        <taxon>Spermatophyta</taxon>
        <taxon>Magnoliopsida</taxon>
        <taxon>eudicotyledons</taxon>
        <taxon>Gunneridae</taxon>
        <taxon>Pentapetalae</taxon>
        <taxon>rosids</taxon>
        <taxon>malvids</taxon>
        <taxon>Malvales</taxon>
        <taxon>Malvaceae</taxon>
        <taxon>Malvoideae</taxon>
        <taxon>Hibiscus</taxon>
    </lineage>
</organism>
<dbReference type="EMBL" id="JBBPBN010000001">
    <property type="protein sequence ID" value="KAK9046010.1"/>
    <property type="molecule type" value="Genomic_DNA"/>
</dbReference>
<name>A0ABR2U8N7_9ROSI</name>
<proteinExistence type="predicted"/>
<gene>
    <name evidence="2" type="ORF">V6N11_051913</name>
</gene>
<evidence type="ECO:0000313" key="3">
    <source>
        <dbReference type="Proteomes" id="UP001396334"/>
    </source>
</evidence>
<protein>
    <recommendedName>
        <fullName evidence="4">DUF4283 domain-containing protein</fullName>
    </recommendedName>
</protein>
<reference evidence="2 3" key="1">
    <citation type="journal article" date="2024" name="G3 (Bethesda)">
        <title>Genome assembly of Hibiscus sabdariffa L. provides insights into metabolisms of medicinal natural products.</title>
        <authorList>
            <person name="Kim T."/>
        </authorList>
    </citation>
    <scope>NUCLEOTIDE SEQUENCE [LARGE SCALE GENOMIC DNA]</scope>
    <source>
        <strain evidence="2">TK-2024</strain>
        <tissue evidence="2">Old leaves</tissue>
    </source>
</reference>
<keyword evidence="3" id="KW-1185">Reference proteome</keyword>